<accession>A0A8B8DXT2</accession>
<gene>
    <name evidence="4" type="primary">LOC111129630</name>
</gene>
<evidence type="ECO:0000256" key="1">
    <source>
        <dbReference type="ARBA" id="ARBA00022737"/>
    </source>
</evidence>
<proteinExistence type="predicted"/>
<dbReference type="Proteomes" id="UP000694844">
    <property type="component" value="Chromosome 4"/>
</dbReference>
<dbReference type="AlphaFoldDB" id="A0A8B8DXT2"/>
<dbReference type="PROSITE" id="PS51125">
    <property type="entry name" value="NHL"/>
    <property type="match status" value="1"/>
</dbReference>
<evidence type="ECO:0000313" key="3">
    <source>
        <dbReference type="Proteomes" id="UP000694844"/>
    </source>
</evidence>
<keyword evidence="3" id="KW-1185">Reference proteome</keyword>
<feature type="repeat" description="NHL" evidence="2">
    <location>
        <begin position="71"/>
        <end position="99"/>
    </location>
</feature>
<protein>
    <submittedName>
        <fullName evidence="4">Tripartite motif-containing protein 3-like</fullName>
    </submittedName>
</protein>
<organism evidence="3 4">
    <name type="scientific">Crassostrea virginica</name>
    <name type="common">Eastern oyster</name>
    <dbReference type="NCBI Taxonomy" id="6565"/>
    <lineage>
        <taxon>Eukaryota</taxon>
        <taxon>Metazoa</taxon>
        <taxon>Spiralia</taxon>
        <taxon>Lophotrochozoa</taxon>
        <taxon>Mollusca</taxon>
        <taxon>Bivalvia</taxon>
        <taxon>Autobranchia</taxon>
        <taxon>Pteriomorphia</taxon>
        <taxon>Ostreida</taxon>
        <taxon>Ostreoidea</taxon>
        <taxon>Ostreidae</taxon>
        <taxon>Crassostrea</taxon>
    </lineage>
</organism>
<sequence>MGHSKKQSIQWEDQSKPLYSSYGDKHLIENRNLDICVTDWAAGALVVVSSAAGKLRFNLTGPSSTPKEPFHPHGITTDSQGNILMSEFYNHRIQIIDQDGHFLRFIHKCGLQYPLGLCVDFRNNLFVAENDTLSGKVKKLQYHE</sequence>
<dbReference type="GO" id="GO:0043161">
    <property type="term" value="P:proteasome-mediated ubiquitin-dependent protein catabolic process"/>
    <property type="evidence" value="ECO:0007669"/>
    <property type="project" value="TreeGrafter"/>
</dbReference>
<dbReference type="PANTHER" id="PTHR24104">
    <property type="entry name" value="E3 UBIQUITIN-PROTEIN LIGASE NHLRC1-RELATED"/>
    <property type="match status" value="1"/>
</dbReference>
<dbReference type="OrthoDB" id="10006525at2759"/>
<reference evidence="4" key="1">
    <citation type="submission" date="2025-08" db="UniProtKB">
        <authorList>
            <consortium name="RefSeq"/>
        </authorList>
    </citation>
    <scope>IDENTIFICATION</scope>
    <source>
        <tissue evidence="4">Whole sample</tissue>
    </source>
</reference>
<dbReference type="RefSeq" id="XP_022331796.1">
    <property type="nucleotide sequence ID" value="XM_022476088.1"/>
</dbReference>
<dbReference type="GO" id="GO:0061630">
    <property type="term" value="F:ubiquitin protein ligase activity"/>
    <property type="evidence" value="ECO:0007669"/>
    <property type="project" value="TreeGrafter"/>
</dbReference>
<dbReference type="GeneID" id="111129630"/>
<dbReference type="PANTHER" id="PTHR24104:SF25">
    <property type="entry name" value="PROTEIN LIN-41"/>
    <property type="match status" value="1"/>
</dbReference>
<dbReference type="KEGG" id="cvn:111129630"/>
<name>A0A8B8DXT2_CRAVI</name>
<dbReference type="GO" id="GO:0008270">
    <property type="term" value="F:zinc ion binding"/>
    <property type="evidence" value="ECO:0007669"/>
    <property type="project" value="UniProtKB-KW"/>
</dbReference>
<evidence type="ECO:0000313" key="4">
    <source>
        <dbReference type="RefSeq" id="XP_022331796.1"/>
    </source>
</evidence>
<dbReference type="SUPFAM" id="SSF101898">
    <property type="entry name" value="NHL repeat"/>
    <property type="match status" value="1"/>
</dbReference>
<dbReference type="Pfam" id="PF01436">
    <property type="entry name" value="NHL"/>
    <property type="match status" value="1"/>
</dbReference>
<dbReference type="GO" id="GO:0000209">
    <property type="term" value="P:protein polyubiquitination"/>
    <property type="evidence" value="ECO:0007669"/>
    <property type="project" value="TreeGrafter"/>
</dbReference>
<dbReference type="InterPro" id="IPR011042">
    <property type="entry name" value="6-blade_b-propeller_TolB-like"/>
</dbReference>
<keyword evidence="1" id="KW-0677">Repeat</keyword>
<dbReference type="InterPro" id="IPR050952">
    <property type="entry name" value="TRIM-NHL_E3_ligases"/>
</dbReference>
<dbReference type="Gene3D" id="2.120.10.30">
    <property type="entry name" value="TolB, C-terminal domain"/>
    <property type="match status" value="1"/>
</dbReference>
<dbReference type="InterPro" id="IPR001258">
    <property type="entry name" value="NHL_repeat"/>
</dbReference>
<evidence type="ECO:0000256" key="2">
    <source>
        <dbReference type="PROSITE-ProRule" id="PRU00504"/>
    </source>
</evidence>